<dbReference type="GeneID" id="85436999"/>
<sequence length="209" mass="23664">MESCKQTSLPTKAARALSKMAPFQAQPTPRGQDRLRPARRGKPTQDLTLLQDFLLSFLRGAFQKGSGPFTSRPKMGKEYGGGGGGRSVTLQAAAFWHTHAHTSLSPTGTARRYRGCQVYLRKRVAYLARLVDASVPSQSRMAGPPYEKHPSASRRRRPHFGLYTPQYRNSVYARRDRRLIAQSAKKVLTNVASRRWLERTMPRRDRPNR</sequence>
<feature type="region of interest" description="Disordered" evidence="1">
    <location>
        <begin position="137"/>
        <end position="160"/>
    </location>
</feature>
<reference evidence="2" key="1">
    <citation type="submission" date="2021-06" db="EMBL/GenBank/DDBJ databases">
        <title>Comparative genomics, transcriptomics and evolutionary studies reveal genomic signatures of adaptation to plant cell wall in hemibiotrophic fungi.</title>
        <authorList>
            <consortium name="DOE Joint Genome Institute"/>
            <person name="Baroncelli R."/>
            <person name="Diaz J.F."/>
            <person name="Benocci T."/>
            <person name="Peng M."/>
            <person name="Battaglia E."/>
            <person name="Haridas S."/>
            <person name="Andreopoulos W."/>
            <person name="Labutti K."/>
            <person name="Pangilinan J."/>
            <person name="Floch G.L."/>
            <person name="Makela M.R."/>
            <person name="Henrissat B."/>
            <person name="Grigoriev I.V."/>
            <person name="Crouch J.A."/>
            <person name="De Vries R.P."/>
            <person name="Sukno S.A."/>
            <person name="Thon M.R."/>
        </authorList>
    </citation>
    <scope>NUCLEOTIDE SEQUENCE</scope>
    <source>
        <strain evidence="2">CBS 125086</strain>
    </source>
</reference>
<feature type="compositionally biased region" description="Polar residues" evidence="1">
    <location>
        <begin position="1"/>
        <end position="10"/>
    </location>
</feature>
<dbReference type="EMBL" id="JAHLJV010000072">
    <property type="protein sequence ID" value="KAK1574707.1"/>
    <property type="molecule type" value="Genomic_DNA"/>
</dbReference>
<organism evidence="2 3">
    <name type="scientific">Colletotrichum navitas</name>
    <dbReference type="NCBI Taxonomy" id="681940"/>
    <lineage>
        <taxon>Eukaryota</taxon>
        <taxon>Fungi</taxon>
        <taxon>Dikarya</taxon>
        <taxon>Ascomycota</taxon>
        <taxon>Pezizomycotina</taxon>
        <taxon>Sordariomycetes</taxon>
        <taxon>Hypocreomycetidae</taxon>
        <taxon>Glomerellales</taxon>
        <taxon>Glomerellaceae</taxon>
        <taxon>Colletotrichum</taxon>
        <taxon>Colletotrichum graminicola species complex</taxon>
    </lineage>
</organism>
<gene>
    <name evidence="2" type="ORF">LY79DRAFT_363202</name>
</gene>
<keyword evidence="3" id="KW-1185">Reference proteome</keyword>
<accession>A0AAD8V0E8</accession>
<dbReference type="Proteomes" id="UP001230504">
    <property type="component" value="Unassembled WGS sequence"/>
</dbReference>
<comment type="caution">
    <text evidence="2">The sequence shown here is derived from an EMBL/GenBank/DDBJ whole genome shotgun (WGS) entry which is preliminary data.</text>
</comment>
<evidence type="ECO:0000256" key="1">
    <source>
        <dbReference type="SAM" id="MobiDB-lite"/>
    </source>
</evidence>
<dbReference type="AlphaFoldDB" id="A0AAD8V0E8"/>
<evidence type="ECO:0000313" key="2">
    <source>
        <dbReference type="EMBL" id="KAK1574707.1"/>
    </source>
</evidence>
<protein>
    <submittedName>
        <fullName evidence="2">Uncharacterized protein</fullName>
    </submittedName>
</protein>
<feature type="region of interest" description="Disordered" evidence="1">
    <location>
        <begin position="1"/>
        <end position="43"/>
    </location>
</feature>
<dbReference type="RefSeq" id="XP_060410203.1">
    <property type="nucleotide sequence ID" value="XM_060552759.1"/>
</dbReference>
<name>A0AAD8V0E8_9PEZI</name>
<proteinExistence type="predicted"/>
<evidence type="ECO:0000313" key="3">
    <source>
        <dbReference type="Proteomes" id="UP001230504"/>
    </source>
</evidence>